<feature type="transmembrane region" description="Helical" evidence="1">
    <location>
        <begin position="252"/>
        <end position="270"/>
    </location>
</feature>
<evidence type="ECO:0000256" key="1">
    <source>
        <dbReference type="SAM" id="Phobius"/>
    </source>
</evidence>
<keyword evidence="1" id="KW-0472">Membrane</keyword>
<sequence>AASTIDVDISHQHRDKGLLWYSTFAAAFKGTYTVPAIPRPPRKPYKGGLFAPPPPPPPPDRIDRLMFHLPLRITSHDGLTVLVDGEDRRVPHSQKTSGTISVELNRATEHEVTILYTTYGQDFWEYLPRRSADHEYRPEGREWDRPLGGGAMGELTDFTLTIDMDFKEIDYPKGTRSPTRRATPTGPGMQAQWRYDSLVTNQAMGIAMPKRPNAGPIARRMSLFAPASLFFFFTVLFTVVVLKKIPLHPMHYLFISAAFFAFHLLLAYLVDKVGIHKAFWICA</sequence>
<accession>X1GIB5</accession>
<comment type="caution">
    <text evidence="2">The sequence shown here is derived from an EMBL/GenBank/DDBJ whole genome shotgun (WGS) entry which is preliminary data.</text>
</comment>
<dbReference type="EMBL" id="BARU01021181">
    <property type="protein sequence ID" value="GAH57651.1"/>
    <property type="molecule type" value="Genomic_DNA"/>
</dbReference>
<feature type="non-terminal residue" evidence="2">
    <location>
        <position position="283"/>
    </location>
</feature>
<keyword evidence="1" id="KW-0812">Transmembrane</keyword>
<reference evidence="2" key="1">
    <citation type="journal article" date="2014" name="Front. Microbiol.">
        <title>High frequency of phylogenetically diverse reductive dehalogenase-homologous genes in deep subseafloor sedimentary metagenomes.</title>
        <authorList>
            <person name="Kawai M."/>
            <person name="Futagami T."/>
            <person name="Toyoda A."/>
            <person name="Takaki Y."/>
            <person name="Nishi S."/>
            <person name="Hori S."/>
            <person name="Arai W."/>
            <person name="Tsubouchi T."/>
            <person name="Morono Y."/>
            <person name="Uchiyama I."/>
            <person name="Ito T."/>
            <person name="Fujiyama A."/>
            <person name="Inagaki F."/>
            <person name="Takami H."/>
        </authorList>
    </citation>
    <scope>NUCLEOTIDE SEQUENCE</scope>
    <source>
        <strain evidence="2">Expedition CK06-06</strain>
    </source>
</reference>
<feature type="non-terminal residue" evidence="2">
    <location>
        <position position="1"/>
    </location>
</feature>
<feature type="transmembrane region" description="Helical" evidence="1">
    <location>
        <begin position="221"/>
        <end position="240"/>
    </location>
</feature>
<proteinExistence type="predicted"/>
<keyword evidence="1" id="KW-1133">Transmembrane helix</keyword>
<dbReference type="AlphaFoldDB" id="X1GIB5"/>
<gene>
    <name evidence="2" type="ORF">S03H2_34685</name>
</gene>
<protein>
    <submittedName>
        <fullName evidence="2">Uncharacterized protein</fullName>
    </submittedName>
</protein>
<organism evidence="2">
    <name type="scientific">marine sediment metagenome</name>
    <dbReference type="NCBI Taxonomy" id="412755"/>
    <lineage>
        <taxon>unclassified sequences</taxon>
        <taxon>metagenomes</taxon>
        <taxon>ecological metagenomes</taxon>
    </lineage>
</organism>
<name>X1GIB5_9ZZZZ</name>
<evidence type="ECO:0000313" key="2">
    <source>
        <dbReference type="EMBL" id="GAH57651.1"/>
    </source>
</evidence>